<name>A0AA86RVY5_9FABA</name>
<reference evidence="1" key="1">
    <citation type="submission" date="2023-10" db="EMBL/GenBank/DDBJ databases">
        <authorList>
            <person name="Domelevo Entfellner J.-B."/>
        </authorList>
    </citation>
    <scope>NUCLEOTIDE SEQUENCE</scope>
</reference>
<proteinExistence type="predicted"/>
<keyword evidence="2" id="KW-1185">Reference proteome</keyword>
<dbReference type="AlphaFoldDB" id="A0AA86RVY5"/>
<evidence type="ECO:0000313" key="1">
    <source>
        <dbReference type="EMBL" id="CAJ1932278.1"/>
    </source>
</evidence>
<dbReference type="EMBL" id="OY731399">
    <property type="protein sequence ID" value="CAJ1932278.1"/>
    <property type="molecule type" value="Genomic_DNA"/>
</dbReference>
<protein>
    <submittedName>
        <fullName evidence="1">Uncharacterized protein</fullName>
    </submittedName>
</protein>
<dbReference type="Gramene" id="rna-AYBTSS11_LOCUS5727">
    <property type="protein sequence ID" value="CAJ1932278.1"/>
    <property type="gene ID" value="gene-AYBTSS11_LOCUS5727"/>
</dbReference>
<evidence type="ECO:0000313" key="2">
    <source>
        <dbReference type="Proteomes" id="UP001189624"/>
    </source>
</evidence>
<accession>A0AA86RVY5</accession>
<sequence>MENCRRWRRVSLSLPHFVITRRDCESDPDVDADTDANATEVIVALCNYHVNQYLSVSTTMPLILHPSQIVKRGIIEAYEVDREIHIVFQV</sequence>
<organism evidence="1 2">
    <name type="scientific">Sphenostylis stenocarpa</name>
    <dbReference type="NCBI Taxonomy" id="92480"/>
    <lineage>
        <taxon>Eukaryota</taxon>
        <taxon>Viridiplantae</taxon>
        <taxon>Streptophyta</taxon>
        <taxon>Embryophyta</taxon>
        <taxon>Tracheophyta</taxon>
        <taxon>Spermatophyta</taxon>
        <taxon>Magnoliopsida</taxon>
        <taxon>eudicotyledons</taxon>
        <taxon>Gunneridae</taxon>
        <taxon>Pentapetalae</taxon>
        <taxon>rosids</taxon>
        <taxon>fabids</taxon>
        <taxon>Fabales</taxon>
        <taxon>Fabaceae</taxon>
        <taxon>Papilionoideae</taxon>
        <taxon>50 kb inversion clade</taxon>
        <taxon>NPAAA clade</taxon>
        <taxon>indigoferoid/millettioid clade</taxon>
        <taxon>Phaseoleae</taxon>
        <taxon>Sphenostylis</taxon>
    </lineage>
</organism>
<gene>
    <name evidence="1" type="ORF">AYBTSS11_LOCUS5727</name>
</gene>
<dbReference type="Proteomes" id="UP001189624">
    <property type="component" value="Chromosome 2"/>
</dbReference>